<evidence type="ECO:0000313" key="2">
    <source>
        <dbReference type="Proteomes" id="UP000223596"/>
    </source>
</evidence>
<dbReference type="EMBL" id="PDBW01000001">
    <property type="protein sequence ID" value="PFH03554.1"/>
    <property type="molecule type" value="Genomic_DNA"/>
</dbReference>
<dbReference type="AlphaFoldDB" id="A0AB36TI40"/>
<dbReference type="InterPro" id="IPR023696">
    <property type="entry name" value="Ureohydrolase_dom_sf"/>
</dbReference>
<name>A0AB36TI40_ACETH</name>
<dbReference type="RefSeq" id="WP_003517777.1">
    <property type="nucleotide sequence ID" value="NZ_CP013828.1"/>
</dbReference>
<reference evidence="1 2" key="1">
    <citation type="submission" date="2017-09" db="EMBL/GenBank/DDBJ databases">
        <title>Evaluation of Pacific Biosciences Sequencing Technology to Finishing C. thermocellum Genome Sequences.</title>
        <authorList>
            <person name="Brown S."/>
        </authorList>
    </citation>
    <scope>NUCLEOTIDE SEQUENCE [LARGE SCALE GENOMIC DNA]</scope>
    <source>
        <strain evidence="1 2">AD2</strain>
    </source>
</reference>
<protein>
    <submittedName>
        <fullName evidence="1">Uncharacterized protein</fullName>
    </submittedName>
</protein>
<dbReference type="Gene3D" id="3.40.800.10">
    <property type="entry name" value="Ureohydrolase domain"/>
    <property type="match status" value="1"/>
</dbReference>
<sequence length="212" mass="25652">MIGILSIDFDYFINASSQARDMYFPKGSDEIPENKLKSVWKERYLKYPELKKIGVIDDFHFLKKFLKELKIPKENFMKADSHKYIKSIIEKLPEKSQFKIVNIDFHHDYYHYYRGNDYYNCGNWLRRVLEERPDAKVKWIRREDSQIYCLDGIFPFEHTDDIKSVYNEKFDYIFLCKSPEWTPPHLNSKFEELCRTIEQDTILYSNMFSSVS</sequence>
<dbReference type="SUPFAM" id="SSF52768">
    <property type="entry name" value="Arginase/deacetylase"/>
    <property type="match status" value="1"/>
</dbReference>
<proteinExistence type="predicted"/>
<gene>
    <name evidence="1" type="ORF">M972_112365</name>
</gene>
<evidence type="ECO:0000313" key="1">
    <source>
        <dbReference type="EMBL" id="PFH03554.1"/>
    </source>
</evidence>
<comment type="caution">
    <text evidence="1">The sequence shown here is derived from an EMBL/GenBank/DDBJ whole genome shotgun (WGS) entry which is preliminary data.</text>
</comment>
<dbReference type="Proteomes" id="UP000223596">
    <property type="component" value="Unassembled WGS sequence"/>
</dbReference>
<organism evidence="1 2">
    <name type="scientific">Acetivibrio thermocellus AD2</name>
    <dbReference type="NCBI Taxonomy" id="1138384"/>
    <lineage>
        <taxon>Bacteria</taxon>
        <taxon>Bacillati</taxon>
        <taxon>Bacillota</taxon>
        <taxon>Clostridia</taxon>
        <taxon>Eubacteriales</taxon>
        <taxon>Oscillospiraceae</taxon>
        <taxon>Acetivibrio</taxon>
    </lineage>
</organism>
<accession>A0AB36TI40</accession>